<name>A0A0C9XL77_9AGAR</name>
<proteinExistence type="predicted"/>
<dbReference type="EMBL" id="KN838707">
    <property type="protein sequence ID" value="KIJ96907.1"/>
    <property type="molecule type" value="Genomic_DNA"/>
</dbReference>
<sequence>TVDSKFFPLYDKILNYWFPPADGYDVSPQWTIPDTRRSVDFTITFVIELHQRPILLVEIKPPSDFGVDSGREAA</sequence>
<dbReference type="HOGENOM" id="CLU_177425_0_0_1"/>
<evidence type="ECO:0000313" key="2">
    <source>
        <dbReference type="Proteomes" id="UP000054477"/>
    </source>
</evidence>
<accession>A0A0C9XL77</accession>
<reference evidence="2" key="2">
    <citation type="submission" date="2015-01" db="EMBL/GenBank/DDBJ databases">
        <title>Evolutionary Origins and Diversification of the Mycorrhizal Mutualists.</title>
        <authorList>
            <consortium name="DOE Joint Genome Institute"/>
            <consortium name="Mycorrhizal Genomics Consortium"/>
            <person name="Kohler A."/>
            <person name="Kuo A."/>
            <person name="Nagy L.G."/>
            <person name="Floudas D."/>
            <person name="Copeland A."/>
            <person name="Barry K.W."/>
            <person name="Cichocki N."/>
            <person name="Veneault-Fourrey C."/>
            <person name="LaButti K."/>
            <person name="Lindquist E.A."/>
            <person name="Lipzen A."/>
            <person name="Lundell T."/>
            <person name="Morin E."/>
            <person name="Murat C."/>
            <person name="Riley R."/>
            <person name="Ohm R."/>
            <person name="Sun H."/>
            <person name="Tunlid A."/>
            <person name="Henrissat B."/>
            <person name="Grigoriev I.V."/>
            <person name="Hibbett D.S."/>
            <person name="Martin F."/>
        </authorList>
    </citation>
    <scope>NUCLEOTIDE SEQUENCE [LARGE SCALE GENOMIC DNA]</scope>
    <source>
        <strain evidence="2">LaAM-08-1</strain>
    </source>
</reference>
<reference evidence="1 2" key="1">
    <citation type="submission" date="2014-04" db="EMBL/GenBank/DDBJ databases">
        <authorList>
            <consortium name="DOE Joint Genome Institute"/>
            <person name="Kuo A."/>
            <person name="Kohler A."/>
            <person name="Nagy L.G."/>
            <person name="Floudas D."/>
            <person name="Copeland A."/>
            <person name="Barry K.W."/>
            <person name="Cichocki N."/>
            <person name="Veneault-Fourrey C."/>
            <person name="LaButti K."/>
            <person name="Lindquist E.A."/>
            <person name="Lipzen A."/>
            <person name="Lundell T."/>
            <person name="Morin E."/>
            <person name="Murat C."/>
            <person name="Sun H."/>
            <person name="Tunlid A."/>
            <person name="Henrissat B."/>
            <person name="Grigoriev I.V."/>
            <person name="Hibbett D.S."/>
            <person name="Martin F."/>
            <person name="Nordberg H.P."/>
            <person name="Cantor M.N."/>
            <person name="Hua S.X."/>
        </authorList>
    </citation>
    <scope>NUCLEOTIDE SEQUENCE [LARGE SCALE GENOMIC DNA]</scope>
    <source>
        <strain evidence="1 2">LaAM-08-1</strain>
    </source>
</reference>
<evidence type="ECO:0000313" key="1">
    <source>
        <dbReference type="EMBL" id="KIJ96907.1"/>
    </source>
</evidence>
<dbReference type="OrthoDB" id="5362978at2759"/>
<keyword evidence="2" id="KW-1185">Reference proteome</keyword>
<protein>
    <submittedName>
        <fullName evidence="1">Uncharacterized protein</fullName>
    </submittedName>
</protein>
<dbReference type="AlphaFoldDB" id="A0A0C9XL77"/>
<feature type="non-terminal residue" evidence="1">
    <location>
        <position position="74"/>
    </location>
</feature>
<feature type="non-terminal residue" evidence="1">
    <location>
        <position position="1"/>
    </location>
</feature>
<organism evidence="1 2">
    <name type="scientific">Laccaria amethystina LaAM-08-1</name>
    <dbReference type="NCBI Taxonomy" id="1095629"/>
    <lineage>
        <taxon>Eukaryota</taxon>
        <taxon>Fungi</taxon>
        <taxon>Dikarya</taxon>
        <taxon>Basidiomycota</taxon>
        <taxon>Agaricomycotina</taxon>
        <taxon>Agaricomycetes</taxon>
        <taxon>Agaricomycetidae</taxon>
        <taxon>Agaricales</taxon>
        <taxon>Agaricineae</taxon>
        <taxon>Hydnangiaceae</taxon>
        <taxon>Laccaria</taxon>
    </lineage>
</organism>
<gene>
    <name evidence="1" type="ORF">K443DRAFT_56471</name>
</gene>
<dbReference type="Proteomes" id="UP000054477">
    <property type="component" value="Unassembled WGS sequence"/>
</dbReference>